<dbReference type="InterPro" id="IPR029063">
    <property type="entry name" value="SAM-dependent_MTases_sf"/>
</dbReference>
<comment type="catalytic activity">
    <reaction evidence="7">
        <text>arsenic triglutathione + 2 [thioredoxin]-dithiol + 2 S-adenosyl-L-methionine + H2O = dimethylarsinous acid + 2 [thioredoxin]-disulfide + 3 glutathione + 2 S-adenosyl-L-homocysteine + 2 H(+)</text>
        <dbReference type="Rhea" id="RHEA:69464"/>
        <dbReference type="Rhea" id="RHEA-COMP:10698"/>
        <dbReference type="Rhea" id="RHEA-COMP:10700"/>
        <dbReference type="ChEBI" id="CHEBI:15377"/>
        <dbReference type="ChEBI" id="CHEBI:15378"/>
        <dbReference type="ChEBI" id="CHEBI:23808"/>
        <dbReference type="ChEBI" id="CHEBI:29950"/>
        <dbReference type="ChEBI" id="CHEBI:50058"/>
        <dbReference type="ChEBI" id="CHEBI:57856"/>
        <dbReference type="ChEBI" id="CHEBI:57925"/>
        <dbReference type="ChEBI" id="CHEBI:59789"/>
        <dbReference type="ChEBI" id="CHEBI:183640"/>
        <dbReference type="EC" id="2.1.1.137"/>
    </reaction>
</comment>
<proteinExistence type="inferred from homology"/>
<dbReference type="CDD" id="cd02440">
    <property type="entry name" value="AdoMet_MTases"/>
    <property type="match status" value="1"/>
</dbReference>
<organism evidence="10 11">
    <name type="scientific">Stieleria maiorica</name>
    <dbReference type="NCBI Taxonomy" id="2795974"/>
    <lineage>
        <taxon>Bacteria</taxon>
        <taxon>Pseudomonadati</taxon>
        <taxon>Planctomycetota</taxon>
        <taxon>Planctomycetia</taxon>
        <taxon>Pirellulales</taxon>
        <taxon>Pirellulaceae</taxon>
        <taxon>Stieleria</taxon>
    </lineage>
</organism>
<dbReference type="RefSeq" id="WP_233903154.1">
    <property type="nucleotide sequence ID" value="NZ_CP036264.1"/>
</dbReference>
<name>A0A5B9MMD4_9BACT</name>
<keyword evidence="2" id="KW-0949">S-adenosyl-L-methionine</keyword>
<evidence type="ECO:0000256" key="4">
    <source>
        <dbReference type="ARBA" id="ARBA00034521"/>
    </source>
</evidence>
<sequence>MSTLNTESAVRRRYSSAAEAREPALCCPVDYDRSYLKVIPQEVIDRDYGCGDPSKYVRPGETVLDLGSGGGKICFIASQVVGESGAVIGVDMNDDMLALARRSQPVVAQRIGYDNIRFCKGKIQDMQIDRDRVDAYLSENPVDSEAALQRLEAFLAEMRVQNPMIPDNSVDVVVSNCVLNLVDAAEKGKLFAEIFRVLRPGGRAVISDIVSDEPVPSHLQQDGELWSGCISGALQEKDFIDAFVRAGFQGAQMPVYQMEPWQIVEGIEFRSVTVIAYKYPETPCYEHNEAVLYRGPYASVKDDDGHEFTRGVRAAVCRKTFEKMQSEPYAQDFLGISPATEIQPEDAALYNCTGGQVLRPPSVTKAGGRTVKPAEDCCGEGGCC</sequence>
<dbReference type="Proteomes" id="UP000321353">
    <property type="component" value="Chromosome"/>
</dbReference>
<dbReference type="InterPro" id="IPR026669">
    <property type="entry name" value="Arsenite_MeTrfase-like"/>
</dbReference>
<dbReference type="EMBL" id="CP036264">
    <property type="protein sequence ID" value="QEG02529.1"/>
    <property type="molecule type" value="Genomic_DNA"/>
</dbReference>
<comment type="similarity">
    <text evidence="3">Belongs to the methyltransferase superfamily. Arsenite methyltransferase family.</text>
</comment>
<keyword evidence="11" id="KW-1185">Reference proteome</keyword>
<dbReference type="PANTHER" id="PTHR43675:SF8">
    <property type="entry name" value="ARSENITE METHYLTRANSFERASE"/>
    <property type="match status" value="1"/>
</dbReference>
<dbReference type="InterPro" id="IPR025714">
    <property type="entry name" value="Methyltranfer_dom"/>
</dbReference>
<evidence type="ECO:0000256" key="1">
    <source>
        <dbReference type="ARBA" id="ARBA00022679"/>
    </source>
</evidence>
<dbReference type="PANTHER" id="PTHR43675">
    <property type="entry name" value="ARSENITE METHYLTRANSFERASE"/>
    <property type="match status" value="1"/>
</dbReference>
<gene>
    <name evidence="10" type="ORF">Mal15_66500</name>
</gene>
<dbReference type="Pfam" id="PF13847">
    <property type="entry name" value="Methyltransf_31"/>
    <property type="match status" value="2"/>
</dbReference>
<dbReference type="Gene3D" id="3.40.50.150">
    <property type="entry name" value="Vaccinia Virus protein VP39"/>
    <property type="match status" value="1"/>
</dbReference>
<evidence type="ECO:0000259" key="9">
    <source>
        <dbReference type="Pfam" id="PF13847"/>
    </source>
</evidence>
<keyword evidence="1 10" id="KW-0808">Transferase</keyword>
<comment type="catalytic activity">
    <reaction evidence="8">
        <text>arsenic triglutathione + 3 [thioredoxin]-dithiol + 3 S-adenosyl-L-methionine = trimethylarsine + 3 [thioredoxin]-disulfide + 3 glutathione + 3 S-adenosyl-L-homocysteine + 3 H(+)</text>
        <dbReference type="Rhea" id="RHEA:69432"/>
        <dbReference type="Rhea" id="RHEA-COMP:10698"/>
        <dbReference type="Rhea" id="RHEA-COMP:10700"/>
        <dbReference type="ChEBI" id="CHEBI:15378"/>
        <dbReference type="ChEBI" id="CHEBI:27130"/>
        <dbReference type="ChEBI" id="CHEBI:29950"/>
        <dbReference type="ChEBI" id="CHEBI:50058"/>
        <dbReference type="ChEBI" id="CHEBI:57856"/>
        <dbReference type="ChEBI" id="CHEBI:57925"/>
        <dbReference type="ChEBI" id="CHEBI:59789"/>
        <dbReference type="ChEBI" id="CHEBI:183640"/>
        <dbReference type="EC" id="2.1.1.137"/>
    </reaction>
</comment>
<reference evidence="10 11" key="1">
    <citation type="submission" date="2019-02" db="EMBL/GenBank/DDBJ databases">
        <title>Planctomycetal bacteria perform biofilm scaping via a novel small molecule.</title>
        <authorList>
            <person name="Jeske O."/>
            <person name="Boedeker C."/>
            <person name="Wiegand S."/>
            <person name="Breitling P."/>
            <person name="Kallscheuer N."/>
            <person name="Jogler M."/>
            <person name="Rohde M."/>
            <person name="Petersen J."/>
            <person name="Medema M.H."/>
            <person name="Surup F."/>
            <person name="Jogler C."/>
        </authorList>
    </citation>
    <scope>NUCLEOTIDE SEQUENCE [LARGE SCALE GENOMIC DNA]</scope>
    <source>
        <strain evidence="10 11">Mal15</strain>
    </source>
</reference>
<dbReference type="AlphaFoldDB" id="A0A5B9MMD4"/>
<feature type="domain" description="Methyltransferase" evidence="9">
    <location>
        <begin position="59"/>
        <end position="149"/>
    </location>
</feature>
<evidence type="ECO:0000256" key="3">
    <source>
        <dbReference type="ARBA" id="ARBA00034487"/>
    </source>
</evidence>
<keyword evidence="10" id="KW-0489">Methyltransferase</keyword>
<dbReference type="SUPFAM" id="SSF53335">
    <property type="entry name" value="S-adenosyl-L-methionine-dependent methyltransferases"/>
    <property type="match status" value="1"/>
</dbReference>
<evidence type="ECO:0000313" key="11">
    <source>
        <dbReference type="Proteomes" id="UP000321353"/>
    </source>
</evidence>
<accession>A0A5B9MMD4</accession>
<evidence type="ECO:0000256" key="2">
    <source>
        <dbReference type="ARBA" id="ARBA00022691"/>
    </source>
</evidence>
<evidence type="ECO:0000256" key="5">
    <source>
        <dbReference type="ARBA" id="ARBA00034545"/>
    </source>
</evidence>
<evidence type="ECO:0000313" key="10">
    <source>
        <dbReference type="EMBL" id="QEG02529.1"/>
    </source>
</evidence>
<feature type="domain" description="Methyltransferase" evidence="9">
    <location>
        <begin position="165"/>
        <end position="243"/>
    </location>
</feature>
<protein>
    <recommendedName>
        <fullName evidence="5">Arsenite methyltransferase</fullName>
        <ecNumber evidence="4">2.1.1.137</ecNumber>
    </recommendedName>
</protein>
<dbReference type="GO" id="GO:0032259">
    <property type="term" value="P:methylation"/>
    <property type="evidence" value="ECO:0007669"/>
    <property type="project" value="UniProtKB-KW"/>
</dbReference>
<evidence type="ECO:0000256" key="8">
    <source>
        <dbReference type="ARBA" id="ARBA00048428"/>
    </source>
</evidence>
<dbReference type="GO" id="GO:0030791">
    <property type="term" value="F:arsenite methyltransferase activity"/>
    <property type="evidence" value="ECO:0007669"/>
    <property type="project" value="UniProtKB-EC"/>
</dbReference>
<dbReference type="EC" id="2.1.1.137" evidence="4"/>
<evidence type="ECO:0000256" key="7">
    <source>
        <dbReference type="ARBA" id="ARBA00047943"/>
    </source>
</evidence>
<evidence type="ECO:0000256" key="6">
    <source>
        <dbReference type="ARBA" id="ARBA00047941"/>
    </source>
</evidence>
<dbReference type="KEGG" id="smam:Mal15_66500"/>
<comment type="catalytic activity">
    <reaction evidence="6">
        <text>arsenic triglutathione + [thioredoxin]-dithiol + S-adenosyl-L-methionine + 2 H2O = methylarsonous acid + [thioredoxin]-disulfide + 3 glutathione + S-adenosyl-L-homocysteine + H(+)</text>
        <dbReference type="Rhea" id="RHEA:69460"/>
        <dbReference type="Rhea" id="RHEA-COMP:10698"/>
        <dbReference type="Rhea" id="RHEA-COMP:10700"/>
        <dbReference type="ChEBI" id="CHEBI:15377"/>
        <dbReference type="ChEBI" id="CHEBI:15378"/>
        <dbReference type="ChEBI" id="CHEBI:17826"/>
        <dbReference type="ChEBI" id="CHEBI:29950"/>
        <dbReference type="ChEBI" id="CHEBI:50058"/>
        <dbReference type="ChEBI" id="CHEBI:57856"/>
        <dbReference type="ChEBI" id="CHEBI:57925"/>
        <dbReference type="ChEBI" id="CHEBI:59789"/>
        <dbReference type="ChEBI" id="CHEBI:183640"/>
        <dbReference type="EC" id="2.1.1.137"/>
    </reaction>
</comment>